<dbReference type="Proteomes" id="UP000183809">
    <property type="component" value="Unassembled WGS sequence"/>
</dbReference>
<evidence type="ECO:0000313" key="3">
    <source>
        <dbReference type="EMBL" id="OJD33152.1"/>
    </source>
</evidence>
<feature type="transmembrane region" description="Helical" evidence="2">
    <location>
        <begin position="99"/>
        <end position="120"/>
    </location>
</feature>
<dbReference type="GeneID" id="31014852"/>
<protein>
    <recommendedName>
        <fullName evidence="5">Mcm2 3 5 family protein</fullName>
    </recommendedName>
</protein>
<dbReference type="EMBL" id="MNUE01000033">
    <property type="protein sequence ID" value="OJD33152.1"/>
    <property type="molecule type" value="Genomic_DNA"/>
</dbReference>
<organism evidence="3 4">
    <name type="scientific">Diplodia corticola</name>
    <dbReference type="NCBI Taxonomy" id="236234"/>
    <lineage>
        <taxon>Eukaryota</taxon>
        <taxon>Fungi</taxon>
        <taxon>Dikarya</taxon>
        <taxon>Ascomycota</taxon>
        <taxon>Pezizomycotina</taxon>
        <taxon>Dothideomycetes</taxon>
        <taxon>Dothideomycetes incertae sedis</taxon>
        <taxon>Botryosphaeriales</taxon>
        <taxon>Botryosphaeriaceae</taxon>
        <taxon>Diplodia</taxon>
    </lineage>
</organism>
<proteinExistence type="predicted"/>
<feature type="transmembrane region" description="Helical" evidence="2">
    <location>
        <begin position="150"/>
        <end position="173"/>
    </location>
</feature>
<gene>
    <name evidence="3" type="ORF">BKCO1_3300089</name>
</gene>
<sequence length="708" mass="76622">MQSVSHGSLEEPFLQEENTKPPSKPPKMSRADWPTSPSTLKDSSPSTFMRLLPSILLLLIPLGFYALGVFILRLNGQPENPEYDVGDRVIQAIKVASTLWPILFAAVVGAMLKAAALYYAERGTMLGTLEILTTSQTLVSTFRGCFSHRIFGIWTAVLVVIWSLSPAGGQAVLRSVEPEVHKQHRDYPLSYYPSGSLFDNMAASPFVGASGSTWAKGKLHRAVDAAISSLDATVLFSKGTSPGFDAAVQRLGGEEQAAQSAQSDPWGNVRIPFLHLLPGYNEEDRGAWIDVSQTEIAPYSSLIGHTIRGVPQSSVGNISLSLQTVYQTLSASPQNPLMTQVSLLVNTSSQCSPWFNGSQWLQQNPGKLTMHKSTNTSIFTENPLAGDYANIFFDILQQANHSEPTPFSIPTNPVDKAILVFGTRGSTATNMYSQIRMTHCPVSATYVETEVLCTRSTRGGALPCSATRMRATPLHTAASNWSSLSLRASFTGNYLMYIPDTIQSAHPVTPTGLESYLQDPPTSFQDDGFDVADYDGVPLPVFEARLALVVNTFYHASLNASNFLGADGVARYVVEPWYYANQYGNASGTWEEYTAPRYEVKPAWFALYLAATTVLAVCAVATVVVAAVTRAPDVLGGVSGLTRDAAYVTGAPAGGSGVAAAERARALRGVWVRIQDVKPEEEVGRIAFSDQKDFAGAAGGLRWERRYE</sequence>
<feature type="transmembrane region" description="Helical" evidence="2">
    <location>
        <begin position="603"/>
        <end position="628"/>
    </location>
</feature>
<keyword evidence="2" id="KW-0472">Membrane</keyword>
<evidence type="ECO:0000313" key="4">
    <source>
        <dbReference type="Proteomes" id="UP000183809"/>
    </source>
</evidence>
<keyword evidence="4" id="KW-1185">Reference proteome</keyword>
<evidence type="ECO:0000256" key="2">
    <source>
        <dbReference type="SAM" id="Phobius"/>
    </source>
</evidence>
<reference evidence="3 4" key="1">
    <citation type="submission" date="2016-10" db="EMBL/GenBank/DDBJ databases">
        <title>Proteomics and genomics reveal pathogen-plant mechanisms compatible with a hemibiotrophic lifestyle of Diplodia corticola.</title>
        <authorList>
            <person name="Fernandes I."/>
            <person name="De Jonge R."/>
            <person name="Van De Peer Y."/>
            <person name="Devreese B."/>
            <person name="Alves A."/>
            <person name="Esteves A.C."/>
        </authorList>
    </citation>
    <scope>NUCLEOTIDE SEQUENCE [LARGE SCALE GENOMIC DNA]</scope>
    <source>
        <strain evidence="3 4">CBS 112549</strain>
    </source>
</reference>
<dbReference type="OrthoDB" id="3692311at2759"/>
<comment type="caution">
    <text evidence="3">The sequence shown here is derived from an EMBL/GenBank/DDBJ whole genome shotgun (WGS) entry which is preliminary data.</text>
</comment>
<keyword evidence="2" id="KW-1133">Transmembrane helix</keyword>
<keyword evidence="2" id="KW-0812">Transmembrane</keyword>
<name>A0A1J9QXN5_9PEZI</name>
<dbReference type="RefSeq" id="XP_020129412.1">
    <property type="nucleotide sequence ID" value="XM_020274591.1"/>
</dbReference>
<accession>A0A1J9QXN5</accession>
<dbReference type="STRING" id="236234.A0A1J9QXN5"/>
<evidence type="ECO:0000256" key="1">
    <source>
        <dbReference type="SAM" id="MobiDB-lite"/>
    </source>
</evidence>
<dbReference type="AlphaFoldDB" id="A0A1J9QXN5"/>
<feature type="region of interest" description="Disordered" evidence="1">
    <location>
        <begin position="1"/>
        <end position="44"/>
    </location>
</feature>
<feature type="compositionally biased region" description="Polar residues" evidence="1">
    <location>
        <begin position="35"/>
        <end position="44"/>
    </location>
</feature>
<evidence type="ECO:0008006" key="5">
    <source>
        <dbReference type="Google" id="ProtNLM"/>
    </source>
</evidence>
<feature type="transmembrane region" description="Helical" evidence="2">
    <location>
        <begin position="51"/>
        <end position="72"/>
    </location>
</feature>